<sequence length="77" mass="8754">KCPPIYQSLTSPSESLRGHWCILRERWGRRRGAPVHNRSRAYVEAQVNRCAWGGLLTLCGLPRAERTRPKVRGRASA</sequence>
<evidence type="ECO:0000313" key="1">
    <source>
        <dbReference type="EMBL" id="CAK5271019.1"/>
    </source>
</evidence>
<name>A0AAD2H6U5_9AGAR</name>
<keyword evidence="2" id="KW-1185">Reference proteome</keyword>
<comment type="caution">
    <text evidence="1">The sequence shown here is derived from an EMBL/GenBank/DDBJ whole genome shotgun (WGS) entry which is preliminary data.</text>
</comment>
<organism evidence="1 2">
    <name type="scientific">Mycena citricolor</name>
    <dbReference type="NCBI Taxonomy" id="2018698"/>
    <lineage>
        <taxon>Eukaryota</taxon>
        <taxon>Fungi</taxon>
        <taxon>Dikarya</taxon>
        <taxon>Basidiomycota</taxon>
        <taxon>Agaricomycotina</taxon>
        <taxon>Agaricomycetes</taxon>
        <taxon>Agaricomycetidae</taxon>
        <taxon>Agaricales</taxon>
        <taxon>Marasmiineae</taxon>
        <taxon>Mycenaceae</taxon>
        <taxon>Mycena</taxon>
    </lineage>
</organism>
<proteinExistence type="predicted"/>
<dbReference type="EMBL" id="CAVNYO010000169">
    <property type="protein sequence ID" value="CAK5271019.1"/>
    <property type="molecule type" value="Genomic_DNA"/>
</dbReference>
<gene>
    <name evidence="1" type="ORF">MYCIT1_LOCUS15883</name>
</gene>
<feature type="non-terminal residue" evidence="1">
    <location>
        <position position="1"/>
    </location>
</feature>
<evidence type="ECO:0000313" key="2">
    <source>
        <dbReference type="Proteomes" id="UP001295794"/>
    </source>
</evidence>
<dbReference type="Proteomes" id="UP001295794">
    <property type="component" value="Unassembled WGS sequence"/>
</dbReference>
<dbReference type="AlphaFoldDB" id="A0AAD2H6U5"/>
<reference evidence="1" key="1">
    <citation type="submission" date="2023-11" db="EMBL/GenBank/DDBJ databases">
        <authorList>
            <person name="De Vega J J."/>
            <person name="De Vega J J."/>
        </authorList>
    </citation>
    <scope>NUCLEOTIDE SEQUENCE</scope>
</reference>
<protein>
    <submittedName>
        <fullName evidence="1">Uncharacterized protein</fullName>
    </submittedName>
</protein>
<accession>A0AAD2H6U5</accession>